<reference evidence="1 2" key="1">
    <citation type="submission" date="2017-01" db="EMBL/GenBank/DDBJ databases">
        <title>Novel large sulfur bacteria in the metagenomes of groundwater-fed chemosynthetic microbial mats in the Lake Huron basin.</title>
        <authorList>
            <person name="Sharrar A.M."/>
            <person name="Flood B.E."/>
            <person name="Bailey J.V."/>
            <person name="Jones D.S."/>
            <person name="Biddanda B."/>
            <person name="Ruberg S.A."/>
            <person name="Marcus D.N."/>
            <person name="Dick G.J."/>
        </authorList>
    </citation>
    <scope>NUCLEOTIDE SEQUENCE [LARGE SCALE GENOMIC DNA]</scope>
    <source>
        <strain evidence="1">A8</strain>
    </source>
</reference>
<protein>
    <submittedName>
        <fullName evidence="1">Uncharacterized protein</fullName>
    </submittedName>
</protein>
<proteinExistence type="predicted"/>
<comment type="caution">
    <text evidence="1">The sequence shown here is derived from an EMBL/GenBank/DDBJ whole genome shotgun (WGS) entry which is preliminary data.</text>
</comment>
<evidence type="ECO:0000313" key="2">
    <source>
        <dbReference type="Proteomes" id="UP000192491"/>
    </source>
</evidence>
<dbReference type="EMBL" id="MTEJ01000757">
    <property type="protein sequence ID" value="OQW98333.1"/>
    <property type="molecule type" value="Genomic_DNA"/>
</dbReference>
<gene>
    <name evidence="1" type="ORF">BWK73_52655</name>
</gene>
<sequence>MSEDRPTYLTLQQELDALDLRDTITNDPSASHWLKRAVAELWERDVVDALNDLDVLRELLEAKHHAHVLTLKRMITPETGYGTDEL</sequence>
<dbReference type="AlphaFoldDB" id="A0A1Y1Q7D5"/>
<dbReference type="Proteomes" id="UP000192491">
    <property type="component" value="Unassembled WGS sequence"/>
</dbReference>
<organism evidence="1 2">
    <name type="scientific">Thiothrix lacustris</name>
    <dbReference type="NCBI Taxonomy" id="525917"/>
    <lineage>
        <taxon>Bacteria</taxon>
        <taxon>Pseudomonadati</taxon>
        <taxon>Pseudomonadota</taxon>
        <taxon>Gammaproteobacteria</taxon>
        <taxon>Thiotrichales</taxon>
        <taxon>Thiotrichaceae</taxon>
        <taxon>Thiothrix</taxon>
    </lineage>
</organism>
<evidence type="ECO:0000313" key="1">
    <source>
        <dbReference type="EMBL" id="OQW98333.1"/>
    </source>
</evidence>
<name>A0A1Y1Q7D5_9GAMM</name>
<accession>A0A1Y1Q7D5</accession>